<sequence length="95" mass="9900">MEWEDRVSDLHIRLMTAAEATAELNPECGIASSHVLVLSSGGDGDLATGGSLEELAALSARISQLCAGAGEAEKRPDGRHSAEEGDDEQVAHDLT</sequence>
<reference evidence="2 3" key="1">
    <citation type="submission" date="2019-07" db="EMBL/GenBank/DDBJ databases">
        <title>Whole genome shotgun sequence of Pseudonocardia sulfidoxydans NBRC 16205.</title>
        <authorList>
            <person name="Hosoyama A."/>
            <person name="Uohara A."/>
            <person name="Ohji S."/>
            <person name="Ichikawa N."/>
        </authorList>
    </citation>
    <scope>NUCLEOTIDE SEQUENCE [LARGE SCALE GENOMIC DNA]</scope>
    <source>
        <strain evidence="2 3">NBRC 16205</strain>
    </source>
</reference>
<evidence type="ECO:0000313" key="2">
    <source>
        <dbReference type="EMBL" id="GEL25735.1"/>
    </source>
</evidence>
<comment type="caution">
    <text evidence="2">The sequence shown here is derived from an EMBL/GenBank/DDBJ whole genome shotgun (WGS) entry which is preliminary data.</text>
</comment>
<gene>
    <name evidence="2" type="ORF">PSU4_46890</name>
</gene>
<name>A0A511DLQ7_9PSEU</name>
<evidence type="ECO:0000256" key="1">
    <source>
        <dbReference type="SAM" id="MobiDB-lite"/>
    </source>
</evidence>
<proteinExistence type="predicted"/>
<protein>
    <submittedName>
        <fullName evidence="2">Uncharacterized protein</fullName>
    </submittedName>
</protein>
<dbReference type="Proteomes" id="UP000321685">
    <property type="component" value="Unassembled WGS sequence"/>
</dbReference>
<keyword evidence="3" id="KW-1185">Reference proteome</keyword>
<dbReference type="AlphaFoldDB" id="A0A511DLQ7"/>
<organism evidence="2 3">
    <name type="scientific">Pseudonocardia sulfidoxydans NBRC 16205</name>
    <dbReference type="NCBI Taxonomy" id="1223511"/>
    <lineage>
        <taxon>Bacteria</taxon>
        <taxon>Bacillati</taxon>
        <taxon>Actinomycetota</taxon>
        <taxon>Actinomycetes</taxon>
        <taxon>Pseudonocardiales</taxon>
        <taxon>Pseudonocardiaceae</taxon>
        <taxon>Pseudonocardia</taxon>
    </lineage>
</organism>
<evidence type="ECO:0000313" key="3">
    <source>
        <dbReference type="Proteomes" id="UP000321685"/>
    </source>
</evidence>
<feature type="compositionally biased region" description="Basic and acidic residues" evidence="1">
    <location>
        <begin position="71"/>
        <end position="95"/>
    </location>
</feature>
<accession>A0A511DLQ7</accession>
<dbReference type="EMBL" id="BJVJ01000062">
    <property type="protein sequence ID" value="GEL25735.1"/>
    <property type="molecule type" value="Genomic_DNA"/>
</dbReference>
<feature type="region of interest" description="Disordered" evidence="1">
    <location>
        <begin position="69"/>
        <end position="95"/>
    </location>
</feature>